<dbReference type="EMBL" id="CP029554">
    <property type="protein sequence ID" value="AXE33048.1"/>
    <property type="molecule type" value="Genomic_DNA"/>
</dbReference>
<dbReference type="AlphaFoldDB" id="A0A344UCQ0"/>
<comment type="similarity">
    <text evidence="1">In the N-terminal section; belongs to the CRISPR-associated nuclease Cas3-HD family.</text>
</comment>
<keyword evidence="8" id="KW-0051">Antiviral defense</keyword>
<feature type="domain" description="Helicase ATP-binding" evidence="9">
    <location>
        <begin position="229"/>
        <end position="416"/>
    </location>
</feature>
<dbReference type="InterPro" id="IPR027417">
    <property type="entry name" value="P-loop_NTPase"/>
</dbReference>
<dbReference type="InterPro" id="IPR054712">
    <property type="entry name" value="Cas3-like_dom"/>
</dbReference>
<dbReference type="Proteomes" id="UP000252038">
    <property type="component" value="Chromosome"/>
</dbReference>
<proteinExistence type="inferred from homology"/>
<dbReference type="NCBIfam" id="TIGR01596">
    <property type="entry name" value="cas3_HD"/>
    <property type="match status" value="1"/>
</dbReference>
<dbReference type="CDD" id="cd09641">
    <property type="entry name" value="Cas3''_I"/>
    <property type="match status" value="1"/>
</dbReference>
<dbReference type="SMART" id="SM00487">
    <property type="entry name" value="DEXDc"/>
    <property type="match status" value="1"/>
</dbReference>
<evidence type="ECO:0000259" key="9">
    <source>
        <dbReference type="PROSITE" id="PS51192"/>
    </source>
</evidence>
<dbReference type="GO" id="GO:0046872">
    <property type="term" value="F:metal ion binding"/>
    <property type="evidence" value="ECO:0007669"/>
    <property type="project" value="UniProtKB-KW"/>
</dbReference>
<evidence type="ECO:0000256" key="8">
    <source>
        <dbReference type="ARBA" id="ARBA00023118"/>
    </source>
</evidence>
<dbReference type="InterPro" id="IPR006483">
    <property type="entry name" value="CRISPR-assoc_Cas3_HD"/>
</dbReference>
<organism evidence="11 12">
    <name type="scientific">Chromobacterium phragmitis</name>
    <dbReference type="NCBI Taxonomy" id="2202141"/>
    <lineage>
        <taxon>Bacteria</taxon>
        <taxon>Pseudomonadati</taxon>
        <taxon>Pseudomonadota</taxon>
        <taxon>Betaproteobacteria</taxon>
        <taxon>Neisseriales</taxon>
        <taxon>Chromobacteriaceae</taxon>
        <taxon>Chromobacterium</taxon>
    </lineage>
</organism>
<dbReference type="GO" id="GO:0051607">
    <property type="term" value="P:defense response to virus"/>
    <property type="evidence" value="ECO:0007669"/>
    <property type="project" value="UniProtKB-KW"/>
</dbReference>
<protein>
    <submittedName>
        <fullName evidence="11">CRISPR-associated endonuclease Cas3</fullName>
    </submittedName>
</protein>
<evidence type="ECO:0000313" key="12">
    <source>
        <dbReference type="Proteomes" id="UP000252038"/>
    </source>
</evidence>
<evidence type="ECO:0000256" key="1">
    <source>
        <dbReference type="ARBA" id="ARBA00006847"/>
    </source>
</evidence>
<keyword evidence="7" id="KW-0067">ATP-binding</keyword>
<sequence length="735" mass="80712">MTRFFAHTGSAADKSDWQTLAEHLGNVGELAGAFARIFGAEAMGQAGGRLHDLGKYTDRFQQRLCGGPPVDHATWGAVVACRKYQSLGHLLAYGIAGHHAGLANGEERGERSPLRERMASELPALDPQWQQEMPLPDALLPPEGFRPDRARGGFQQAFLARMVFSCVVDGDFLDTEAYYRRLDSSQRLSRGSAVSLFQLREKLDQHLADLPAEGEVNSLRGEILRAARGKAGLSQGLFSLTVPTGGGKTLASLAFALDHALAHGLRRVIYVIPFTSVVEQTAAVFRQSFGDLGEQAVLEHHSAFVDDPGQAREARDKLALAMENWDWPVVVTTSVQFFESLFASRPSRCRKLHNIAGSVVILDEAQALPLAQLRPCVAALDELARNYRTSIVLCTATQPALSERDFSGGFAQVEELAPDPARLFRALERVAVRHIGEVDDAALAARFAASPQALCIVNSRRHARELYQAIRHLPGARHLTTLMCARHRSQALAEIKTDLRQGRPVRLVATSLIEAGVDIDFPTVWRADAGLDAVAQAAGRCNREGRRAARDSEVLVFRNPAWPPPPELRQAAQAAAETLRHHPGSPLDQDAIRGYFTQLYWDKGERALDKNGLLALLSACRVHNLPMERLDSDFRMIESALQPVIVPFDDAAREALAKLAYAEGCGQLARALQPYLVQIPRRAFDALRAAGAIQPVNSSRFGDQFMQLLNPALYDAEHGLSWDDPTFVEAEKNVW</sequence>
<keyword evidence="11" id="KW-0540">Nuclease</keyword>
<dbReference type="InterPro" id="IPR014001">
    <property type="entry name" value="Helicase_ATP-bd"/>
</dbReference>
<evidence type="ECO:0000256" key="6">
    <source>
        <dbReference type="ARBA" id="ARBA00022806"/>
    </source>
</evidence>
<dbReference type="GO" id="GO:0004519">
    <property type="term" value="F:endonuclease activity"/>
    <property type="evidence" value="ECO:0007669"/>
    <property type="project" value="UniProtKB-KW"/>
</dbReference>
<evidence type="ECO:0000256" key="3">
    <source>
        <dbReference type="ARBA" id="ARBA00022723"/>
    </source>
</evidence>
<dbReference type="CDD" id="cd17930">
    <property type="entry name" value="DEXHc_cas3"/>
    <property type="match status" value="1"/>
</dbReference>
<dbReference type="KEGG" id="chrb:DK843_01190"/>
<evidence type="ECO:0000256" key="5">
    <source>
        <dbReference type="ARBA" id="ARBA00022801"/>
    </source>
</evidence>
<dbReference type="GO" id="GO:0005524">
    <property type="term" value="F:ATP binding"/>
    <property type="evidence" value="ECO:0007669"/>
    <property type="project" value="UniProtKB-KW"/>
</dbReference>
<evidence type="ECO:0000256" key="2">
    <source>
        <dbReference type="ARBA" id="ARBA00009046"/>
    </source>
</evidence>
<dbReference type="InterPro" id="IPR006674">
    <property type="entry name" value="HD_domain"/>
</dbReference>
<dbReference type="Pfam" id="PF00270">
    <property type="entry name" value="DEAD"/>
    <property type="match status" value="1"/>
</dbReference>
<keyword evidence="5" id="KW-0378">Hydrolase</keyword>
<feature type="domain" description="HD Cas3-type" evidence="10">
    <location>
        <begin position="13"/>
        <end position="173"/>
    </location>
</feature>
<evidence type="ECO:0000259" key="10">
    <source>
        <dbReference type="PROSITE" id="PS51643"/>
    </source>
</evidence>
<comment type="similarity">
    <text evidence="2">In the central section; belongs to the CRISPR-associated helicase Cas3 family.</text>
</comment>
<dbReference type="Pfam" id="PF01966">
    <property type="entry name" value="HD"/>
    <property type="match status" value="1"/>
</dbReference>
<dbReference type="PROSITE" id="PS51192">
    <property type="entry name" value="HELICASE_ATP_BIND_1"/>
    <property type="match status" value="1"/>
</dbReference>
<keyword evidence="4" id="KW-0547">Nucleotide-binding</keyword>
<keyword evidence="3" id="KW-0479">Metal-binding</keyword>
<dbReference type="Gene3D" id="3.40.50.300">
    <property type="entry name" value="P-loop containing nucleotide triphosphate hydrolases"/>
    <property type="match status" value="2"/>
</dbReference>
<dbReference type="RefSeq" id="WP_114072287.1">
    <property type="nucleotide sequence ID" value="NZ_CP029554.1"/>
</dbReference>
<dbReference type="InterPro" id="IPR011545">
    <property type="entry name" value="DEAD/DEAH_box_helicase_dom"/>
</dbReference>
<dbReference type="GO" id="GO:0003676">
    <property type="term" value="F:nucleic acid binding"/>
    <property type="evidence" value="ECO:0007669"/>
    <property type="project" value="InterPro"/>
</dbReference>
<dbReference type="PROSITE" id="PS51643">
    <property type="entry name" value="HD_CAS3"/>
    <property type="match status" value="1"/>
</dbReference>
<evidence type="ECO:0000256" key="7">
    <source>
        <dbReference type="ARBA" id="ARBA00022840"/>
    </source>
</evidence>
<dbReference type="InterPro" id="IPR038257">
    <property type="entry name" value="CRISPR-assoc_Cas3_HD_sf"/>
</dbReference>
<keyword evidence="6" id="KW-0347">Helicase</keyword>
<evidence type="ECO:0000256" key="4">
    <source>
        <dbReference type="ARBA" id="ARBA00022741"/>
    </source>
</evidence>
<dbReference type="Pfam" id="PF22590">
    <property type="entry name" value="Cas3-like_C_2"/>
    <property type="match status" value="1"/>
</dbReference>
<dbReference type="SUPFAM" id="SSF52540">
    <property type="entry name" value="P-loop containing nucleoside triphosphate hydrolases"/>
    <property type="match status" value="1"/>
</dbReference>
<dbReference type="GO" id="GO:0016787">
    <property type="term" value="F:hydrolase activity"/>
    <property type="evidence" value="ECO:0007669"/>
    <property type="project" value="UniProtKB-KW"/>
</dbReference>
<keyword evidence="11" id="KW-0255">Endonuclease</keyword>
<reference evidence="11 12" key="1">
    <citation type="submission" date="2018-05" db="EMBL/GenBank/DDBJ databases">
        <title>Genome sequencing, assembly and analysis of the novel insecticidal bacterium, Chromobacterium phragmitis.</title>
        <authorList>
            <person name="Sparks M.E."/>
            <person name="Blackburn M.B."/>
            <person name="Gundersen-Rindal D.E."/>
        </authorList>
    </citation>
    <scope>NUCLEOTIDE SEQUENCE [LARGE SCALE GENOMIC DNA]</scope>
    <source>
        <strain evidence="11">IIBBL 274-1</strain>
    </source>
</reference>
<name>A0A344UCQ0_9NEIS</name>
<dbReference type="Gene3D" id="1.10.3210.30">
    <property type="match status" value="1"/>
</dbReference>
<accession>A0A344UCQ0</accession>
<dbReference type="GO" id="GO:0004386">
    <property type="term" value="F:helicase activity"/>
    <property type="evidence" value="ECO:0007669"/>
    <property type="project" value="UniProtKB-KW"/>
</dbReference>
<gene>
    <name evidence="11" type="ORF">DK843_01190</name>
</gene>
<dbReference type="SUPFAM" id="SSF109604">
    <property type="entry name" value="HD-domain/PDEase-like"/>
    <property type="match status" value="1"/>
</dbReference>
<evidence type="ECO:0000313" key="11">
    <source>
        <dbReference type="EMBL" id="AXE33048.1"/>
    </source>
</evidence>